<name>A0A8H7KM22_AGABI</name>
<dbReference type="Proteomes" id="UP000629468">
    <property type="component" value="Unassembled WGS sequence"/>
</dbReference>
<accession>A0A8H7KM22</accession>
<dbReference type="AlphaFoldDB" id="A0A8H7KM22"/>
<organism evidence="1 2">
    <name type="scientific">Agaricus bisporus var. burnettii</name>
    <dbReference type="NCBI Taxonomy" id="192524"/>
    <lineage>
        <taxon>Eukaryota</taxon>
        <taxon>Fungi</taxon>
        <taxon>Dikarya</taxon>
        <taxon>Basidiomycota</taxon>
        <taxon>Agaricomycotina</taxon>
        <taxon>Agaricomycetes</taxon>
        <taxon>Agaricomycetidae</taxon>
        <taxon>Agaricales</taxon>
        <taxon>Agaricineae</taxon>
        <taxon>Agaricaceae</taxon>
        <taxon>Agaricus</taxon>
    </lineage>
</organism>
<sequence length="94" mass="10790">MKIRRHISCTYVSFDRSHCTRRPHNTTRNNNKSLKISTSHSMMFITASWLLIRAASLGCGSSKFRVTITLSWSLIMEASIWEIERVGSCWVPSI</sequence>
<comment type="caution">
    <text evidence="1">The sequence shown here is derived from an EMBL/GenBank/DDBJ whole genome shotgun (WGS) entry which is preliminary data.</text>
</comment>
<proteinExistence type="predicted"/>
<evidence type="ECO:0000313" key="1">
    <source>
        <dbReference type="EMBL" id="KAF7785097.1"/>
    </source>
</evidence>
<protein>
    <submittedName>
        <fullName evidence="1">Uncharacterized protein</fullName>
    </submittedName>
</protein>
<evidence type="ECO:0000313" key="2">
    <source>
        <dbReference type="Proteomes" id="UP000629468"/>
    </source>
</evidence>
<dbReference type="EMBL" id="JABXXO010000001">
    <property type="protein sequence ID" value="KAF7785097.1"/>
    <property type="molecule type" value="Genomic_DNA"/>
</dbReference>
<reference evidence="1 2" key="1">
    <citation type="journal article" name="Sci. Rep.">
        <title>Telomere-to-telomere assembled and centromere annotated genomes of the two main subspecies of the button mushroom Agaricus bisporus reveal especially polymorphic chromosome ends.</title>
        <authorList>
            <person name="Sonnenberg A.S.M."/>
            <person name="Sedaghat-Telgerd N."/>
            <person name="Lavrijssen B."/>
            <person name="Ohm R.A."/>
            <person name="Hendrickx P.M."/>
            <person name="Scholtmeijer K."/>
            <person name="Baars J.J.P."/>
            <person name="van Peer A."/>
        </authorList>
    </citation>
    <scope>NUCLEOTIDE SEQUENCE [LARGE SCALE GENOMIC DNA]</scope>
    <source>
        <strain evidence="1 2">H119_p4</strain>
    </source>
</reference>
<gene>
    <name evidence="1" type="ORF">Agabi119p4_1262</name>
</gene>